<gene>
    <name evidence="2" type="ORF">NNX28_13135</name>
</gene>
<evidence type="ECO:0000313" key="3">
    <source>
        <dbReference type="Proteomes" id="UP001206924"/>
    </source>
</evidence>
<evidence type="ECO:0000259" key="1">
    <source>
        <dbReference type="PROSITE" id="PS51186"/>
    </source>
</evidence>
<dbReference type="InterPro" id="IPR051531">
    <property type="entry name" value="N-acetyltransferase"/>
</dbReference>
<sequence>MQTLETDRLTLRPFTSEDADFVLDLYSRMEVQRFLGAVPKLMKDLDEANALIQAWARLDDGTCGIWAVQDRETGDLAGTLLLKSIPASGPERKPSGDIEIGWHFHPDSWGRGYAPEAAAAVLQHAFKQGLPRVVVVIDPANTSSRRVCEKIGVVPQGSTDRYYNTVLELFTAENPG</sequence>
<dbReference type="Proteomes" id="UP001206924">
    <property type="component" value="Unassembled WGS sequence"/>
</dbReference>
<proteinExistence type="predicted"/>
<dbReference type="PANTHER" id="PTHR43792:SF1">
    <property type="entry name" value="N-ACETYLTRANSFERASE DOMAIN-CONTAINING PROTEIN"/>
    <property type="match status" value="1"/>
</dbReference>
<comment type="caution">
    <text evidence="2">The sequence shown here is derived from an EMBL/GenBank/DDBJ whole genome shotgun (WGS) entry which is preliminary data.</text>
</comment>
<accession>A0ABT1NTF1</accession>
<dbReference type="PANTHER" id="PTHR43792">
    <property type="entry name" value="GNAT FAMILY, PUTATIVE (AFU_ORTHOLOGUE AFUA_3G00765)-RELATED-RELATED"/>
    <property type="match status" value="1"/>
</dbReference>
<reference evidence="2 3" key="1">
    <citation type="submission" date="2022-07" db="EMBL/GenBank/DDBJ databases">
        <title>Novel species in genus Arthrobacter.</title>
        <authorList>
            <person name="Liu Y."/>
        </authorList>
    </citation>
    <scope>NUCLEOTIDE SEQUENCE [LARGE SCALE GENOMIC DNA]</scope>
    <source>
        <strain evidence="3">zg-Y859</strain>
    </source>
</reference>
<dbReference type="PROSITE" id="PS51186">
    <property type="entry name" value="GNAT"/>
    <property type="match status" value="1"/>
</dbReference>
<protein>
    <submittedName>
        <fullName evidence="2">GNAT family N-acetyltransferase</fullName>
    </submittedName>
</protein>
<dbReference type="SUPFAM" id="SSF55729">
    <property type="entry name" value="Acyl-CoA N-acyltransferases (Nat)"/>
    <property type="match status" value="1"/>
</dbReference>
<dbReference type="Gene3D" id="3.40.630.30">
    <property type="match status" value="1"/>
</dbReference>
<name>A0ABT1NTF1_9MICC</name>
<evidence type="ECO:0000313" key="2">
    <source>
        <dbReference type="EMBL" id="MCQ1950866.1"/>
    </source>
</evidence>
<dbReference type="InterPro" id="IPR000182">
    <property type="entry name" value="GNAT_dom"/>
</dbReference>
<dbReference type="RefSeq" id="WP_255866070.1">
    <property type="nucleotide sequence ID" value="NZ_CP104263.1"/>
</dbReference>
<dbReference type="EMBL" id="JANFLP010000013">
    <property type="protein sequence ID" value="MCQ1950866.1"/>
    <property type="molecule type" value="Genomic_DNA"/>
</dbReference>
<dbReference type="InterPro" id="IPR016181">
    <property type="entry name" value="Acyl_CoA_acyltransferase"/>
</dbReference>
<keyword evidence="3" id="KW-1185">Reference proteome</keyword>
<dbReference type="Pfam" id="PF13302">
    <property type="entry name" value="Acetyltransf_3"/>
    <property type="match status" value="1"/>
</dbReference>
<organism evidence="2 3">
    <name type="scientific">Arthrobacter jinronghuae</name>
    <dbReference type="NCBI Taxonomy" id="2964609"/>
    <lineage>
        <taxon>Bacteria</taxon>
        <taxon>Bacillati</taxon>
        <taxon>Actinomycetota</taxon>
        <taxon>Actinomycetes</taxon>
        <taxon>Micrococcales</taxon>
        <taxon>Micrococcaceae</taxon>
        <taxon>Arthrobacter</taxon>
    </lineage>
</organism>
<feature type="domain" description="N-acetyltransferase" evidence="1">
    <location>
        <begin position="9"/>
        <end position="173"/>
    </location>
</feature>